<dbReference type="InterPro" id="IPR024311">
    <property type="entry name" value="Lipocalin-like"/>
</dbReference>
<dbReference type="AlphaFoldDB" id="A0A4Q7N549"/>
<protein>
    <submittedName>
        <fullName evidence="3">Lipocalin-like protein</fullName>
    </submittedName>
</protein>
<accession>A0A4Q7N549</accession>
<feature type="domain" description="Lipocalin-like" evidence="2">
    <location>
        <begin position="33"/>
        <end position="121"/>
    </location>
</feature>
<dbReference type="RefSeq" id="WP_130540479.1">
    <property type="nucleotide sequence ID" value="NZ_CP042431.1"/>
</dbReference>
<dbReference type="Pfam" id="PF13648">
    <property type="entry name" value="Lipocalin_4"/>
    <property type="match status" value="1"/>
</dbReference>
<organism evidence="3 4">
    <name type="scientific">Pseudobacter ginsenosidimutans</name>
    <dbReference type="NCBI Taxonomy" id="661488"/>
    <lineage>
        <taxon>Bacteria</taxon>
        <taxon>Pseudomonadati</taxon>
        <taxon>Bacteroidota</taxon>
        <taxon>Chitinophagia</taxon>
        <taxon>Chitinophagales</taxon>
        <taxon>Chitinophagaceae</taxon>
        <taxon>Pseudobacter</taxon>
    </lineage>
</organism>
<sequence length="149" mass="16970">MKKTIFALAAIAALTFTACDKDKDNSSPNQNQLLGKWTPVSTKEKVTDTKTGNFTEEDLEVYAGDYMEFRDNGKVYTRFSNPNEGPGFDPHDTLAYTYKSNILTIDGEDMTVSEFTGKTLIYTLEERDGDDLWQTTYSFRKYGSLYLFK</sequence>
<evidence type="ECO:0000313" key="4">
    <source>
        <dbReference type="Proteomes" id="UP000293874"/>
    </source>
</evidence>
<evidence type="ECO:0000259" key="2">
    <source>
        <dbReference type="Pfam" id="PF13648"/>
    </source>
</evidence>
<evidence type="ECO:0000256" key="1">
    <source>
        <dbReference type="SAM" id="SignalP"/>
    </source>
</evidence>
<comment type="caution">
    <text evidence="3">The sequence shown here is derived from an EMBL/GenBank/DDBJ whole genome shotgun (WGS) entry which is preliminary data.</text>
</comment>
<reference evidence="3 4" key="1">
    <citation type="submission" date="2019-02" db="EMBL/GenBank/DDBJ databases">
        <title>Genomic Encyclopedia of Type Strains, Phase IV (KMG-IV): sequencing the most valuable type-strain genomes for metagenomic binning, comparative biology and taxonomic classification.</title>
        <authorList>
            <person name="Goeker M."/>
        </authorList>
    </citation>
    <scope>NUCLEOTIDE SEQUENCE [LARGE SCALE GENOMIC DNA]</scope>
    <source>
        <strain evidence="3 4">DSM 18116</strain>
    </source>
</reference>
<keyword evidence="4" id="KW-1185">Reference proteome</keyword>
<dbReference type="PROSITE" id="PS51257">
    <property type="entry name" value="PROKAR_LIPOPROTEIN"/>
    <property type="match status" value="1"/>
</dbReference>
<dbReference type="Proteomes" id="UP000293874">
    <property type="component" value="Unassembled WGS sequence"/>
</dbReference>
<gene>
    <name evidence="3" type="ORF">EV199_2044</name>
</gene>
<name>A0A4Q7N549_9BACT</name>
<feature type="chain" id="PRO_5020882283" evidence="1">
    <location>
        <begin position="19"/>
        <end position="149"/>
    </location>
</feature>
<feature type="signal peptide" evidence="1">
    <location>
        <begin position="1"/>
        <end position="18"/>
    </location>
</feature>
<keyword evidence="1" id="KW-0732">Signal</keyword>
<proteinExistence type="predicted"/>
<evidence type="ECO:0000313" key="3">
    <source>
        <dbReference type="EMBL" id="RZS76165.1"/>
    </source>
</evidence>
<dbReference type="EMBL" id="SGXA01000001">
    <property type="protein sequence ID" value="RZS76165.1"/>
    <property type="molecule type" value="Genomic_DNA"/>
</dbReference>
<dbReference type="OrthoDB" id="680962at2"/>